<proteinExistence type="predicted"/>
<evidence type="ECO:0000256" key="1">
    <source>
        <dbReference type="SAM" id="Phobius"/>
    </source>
</evidence>
<name>A0A9E8G4E9_9VIRU</name>
<dbReference type="EMBL" id="OP765507">
    <property type="protein sequence ID" value="UZT28837.1"/>
    <property type="molecule type" value="Genomic_DNA"/>
</dbReference>
<feature type="transmembrane region" description="Helical" evidence="1">
    <location>
        <begin position="145"/>
        <end position="167"/>
    </location>
</feature>
<keyword evidence="1" id="KW-1133">Transmembrane helix</keyword>
<reference evidence="2" key="1">
    <citation type="submission" date="2022-10" db="EMBL/GenBank/DDBJ databases">
        <title>Genomics discovery of giant fungal viruses from subsurface oceanic crustal fluids.</title>
        <authorList>
            <person name="Bhattacharjee A.S."/>
            <person name="Schulz F."/>
            <person name="Woyke T."/>
            <person name="Orcutt B.N."/>
            <person name="Matinez Martinez J."/>
        </authorList>
    </citation>
    <scope>NUCLEOTIDE SEQUENCE</scope>
    <source>
        <strain evidence="2">VSAG1.JdFR</strain>
        <strain evidence="3">VSAG8.JdFR</strain>
    </source>
</reference>
<keyword evidence="1" id="KW-0472">Membrane</keyword>
<protein>
    <submittedName>
        <fullName evidence="2">Uncharacterized protein</fullName>
    </submittedName>
</protein>
<evidence type="ECO:0000313" key="3">
    <source>
        <dbReference type="EMBL" id="UZT29147.1"/>
    </source>
</evidence>
<feature type="transmembrane region" description="Helical" evidence="1">
    <location>
        <begin position="187"/>
        <end position="208"/>
    </location>
</feature>
<accession>A0A9E8G4E9</accession>
<keyword evidence="1" id="KW-0812">Transmembrane</keyword>
<sequence length="214" mass="24443">MTSNSGTSNISELPFNNVPLNTVEDGGNKVIENKIQNELNNREQQTQIINNPSKELSSNLEMQNQNNQGQMDYNSMINDLQKASQSGVTSLPSRDIPMNTQQIVQDEQIQPNYVPESNNDYIGNNIMVDNTINQNNSNINRLDEFYNTLQTPILLAILYFIFQLPLFKKYLLKYLPSLFGKDGNQNIYGYVFYSVMFGICYVFVTNLISKLNDI</sequence>
<evidence type="ECO:0000313" key="2">
    <source>
        <dbReference type="EMBL" id="UZT28837.1"/>
    </source>
</evidence>
<dbReference type="EMBL" id="OP765584">
    <property type="protein sequence ID" value="UZT29147.1"/>
    <property type="molecule type" value="Genomic_DNA"/>
</dbReference>
<organism evidence="2">
    <name type="scientific">Nucleocytoviricota sp</name>
    <dbReference type="NCBI Taxonomy" id="2809609"/>
    <lineage>
        <taxon>Viruses</taxon>
        <taxon>Varidnaviria</taxon>
        <taxon>Bamfordvirae</taxon>
        <taxon>Nucleocytoviricota</taxon>
    </lineage>
</organism>